<dbReference type="GO" id="GO:0005886">
    <property type="term" value="C:plasma membrane"/>
    <property type="evidence" value="ECO:0007669"/>
    <property type="project" value="UniProtKB-SubCell"/>
</dbReference>
<evidence type="ECO:0000256" key="1">
    <source>
        <dbReference type="ARBA" id="ARBA00004651"/>
    </source>
</evidence>
<accession>A0A381NBD2</accession>
<evidence type="ECO:0008006" key="8">
    <source>
        <dbReference type="Google" id="ProtNLM"/>
    </source>
</evidence>
<feature type="transmembrane region" description="Helical" evidence="6">
    <location>
        <begin position="159"/>
        <end position="175"/>
    </location>
</feature>
<proteinExistence type="predicted"/>
<keyword evidence="2" id="KW-1003">Cell membrane</keyword>
<evidence type="ECO:0000256" key="6">
    <source>
        <dbReference type="SAM" id="Phobius"/>
    </source>
</evidence>
<gene>
    <name evidence="7" type="ORF">METZ01_LOCUS4709</name>
</gene>
<reference evidence="7" key="1">
    <citation type="submission" date="2018-05" db="EMBL/GenBank/DDBJ databases">
        <authorList>
            <person name="Lanie J.A."/>
            <person name="Ng W.-L."/>
            <person name="Kazmierczak K.M."/>
            <person name="Andrzejewski T.M."/>
            <person name="Davidsen T.M."/>
            <person name="Wayne K.J."/>
            <person name="Tettelin H."/>
            <person name="Glass J.I."/>
            <person name="Rusch D."/>
            <person name="Podicherti R."/>
            <person name="Tsui H.-C.T."/>
            <person name="Winkler M.E."/>
        </authorList>
    </citation>
    <scope>NUCLEOTIDE SEQUENCE</scope>
</reference>
<evidence type="ECO:0000256" key="5">
    <source>
        <dbReference type="ARBA" id="ARBA00023136"/>
    </source>
</evidence>
<feature type="transmembrane region" description="Helical" evidence="6">
    <location>
        <begin position="372"/>
        <end position="391"/>
    </location>
</feature>
<keyword evidence="3 6" id="KW-0812">Transmembrane</keyword>
<dbReference type="InterPro" id="IPR050833">
    <property type="entry name" value="Poly_Biosynth_Transport"/>
</dbReference>
<dbReference type="PANTHER" id="PTHR30250:SF11">
    <property type="entry name" value="O-ANTIGEN TRANSPORTER-RELATED"/>
    <property type="match status" value="1"/>
</dbReference>
<protein>
    <recommendedName>
        <fullName evidence="8">Polysaccharide biosynthesis protein C-terminal domain-containing protein</fullName>
    </recommendedName>
</protein>
<dbReference type="EMBL" id="UINC01000243">
    <property type="protein sequence ID" value="SUZ51855.1"/>
    <property type="molecule type" value="Genomic_DNA"/>
</dbReference>
<keyword evidence="5 6" id="KW-0472">Membrane</keyword>
<keyword evidence="4 6" id="KW-1133">Transmembrane helix</keyword>
<dbReference type="GO" id="GO:0015297">
    <property type="term" value="F:antiporter activity"/>
    <property type="evidence" value="ECO:0007669"/>
    <property type="project" value="InterPro"/>
</dbReference>
<feature type="transmembrane region" description="Helical" evidence="6">
    <location>
        <begin position="50"/>
        <end position="72"/>
    </location>
</feature>
<evidence type="ECO:0000256" key="4">
    <source>
        <dbReference type="ARBA" id="ARBA00022989"/>
    </source>
</evidence>
<feature type="transmembrane region" description="Helical" evidence="6">
    <location>
        <begin position="397"/>
        <end position="416"/>
    </location>
</feature>
<feature type="transmembrane region" description="Helical" evidence="6">
    <location>
        <begin position="256"/>
        <end position="285"/>
    </location>
</feature>
<sequence length="426" mass="47901">MTKNGLIQKSIKVLFLRGSGVVLLFLFTMFLTNYYSAELVGKYDFVRSTIMILSGVSLIGTNQAIIYYSGFLKSKNSLESIKNIYVKMLMMTTALCLLFILGYAMLPEEFINELFNKQEAHSLILKSIAALFFYTTTMLNIDTLRALNKTISSELYRNIFRYTPIFIFSIILYYTQNQEWLIEAFLASFLLLSLTTLIQVGLLFKKLNLPKNNDYNFSYHQIFARSYPMALSAIAYFIMQSVDIIILTAYEGFESIAYYSVAVKLATVTALALMSVNIVVAPKIAEIYSTNDFEKLNKLINDSARIIFVISIPVLIILFVFSDFMLGLFGENYVLAREALLLLLGGQFFSSLCGPGAVYLNMTGKQKKLNTILILGLGINVILNLALIPAYGIEGAAVATLISMIFWNSLIVAVIYSTDRIKIFIS</sequence>
<feature type="transmembrane region" description="Helical" evidence="6">
    <location>
        <begin position="84"/>
        <end position="104"/>
    </location>
</feature>
<feature type="transmembrane region" description="Helical" evidence="6">
    <location>
        <begin position="12"/>
        <end position="30"/>
    </location>
</feature>
<feature type="transmembrane region" description="Helical" evidence="6">
    <location>
        <begin position="124"/>
        <end position="147"/>
    </location>
</feature>
<dbReference type="Pfam" id="PF01554">
    <property type="entry name" value="MatE"/>
    <property type="match status" value="1"/>
</dbReference>
<feature type="transmembrane region" description="Helical" evidence="6">
    <location>
        <begin position="340"/>
        <end position="360"/>
    </location>
</feature>
<name>A0A381NBD2_9ZZZZ</name>
<evidence type="ECO:0000256" key="2">
    <source>
        <dbReference type="ARBA" id="ARBA00022475"/>
    </source>
</evidence>
<dbReference type="AlphaFoldDB" id="A0A381NBD2"/>
<evidence type="ECO:0000256" key="3">
    <source>
        <dbReference type="ARBA" id="ARBA00022692"/>
    </source>
</evidence>
<dbReference type="InterPro" id="IPR002528">
    <property type="entry name" value="MATE_fam"/>
</dbReference>
<dbReference type="PANTHER" id="PTHR30250">
    <property type="entry name" value="PST FAMILY PREDICTED COLANIC ACID TRANSPORTER"/>
    <property type="match status" value="1"/>
</dbReference>
<dbReference type="GO" id="GO:0042910">
    <property type="term" value="F:xenobiotic transmembrane transporter activity"/>
    <property type="evidence" value="ECO:0007669"/>
    <property type="project" value="InterPro"/>
</dbReference>
<organism evidence="7">
    <name type="scientific">marine metagenome</name>
    <dbReference type="NCBI Taxonomy" id="408172"/>
    <lineage>
        <taxon>unclassified sequences</taxon>
        <taxon>metagenomes</taxon>
        <taxon>ecological metagenomes</taxon>
    </lineage>
</organism>
<evidence type="ECO:0000313" key="7">
    <source>
        <dbReference type="EMBL" id="SUZ51855.1"/>
    </source>
</evidence>
<feature type="transmembrane region" description="Helical" evidence="6">
    <location>
        <begin position="225"/>
        <end position="250"/>
    </location>
</feature>
<feature type="transmembrane region" description="Helical" evidence="6">
    <location>
        <begin position="181"/>
        <end position="204"/>
    </location>
</feature>
<comment type="subcellular location">
    <subcellularLocation>
        <location evidence="1">Cell membrane</location>
        <topology evidence="1">Multi-pass membrane protein</topology>
    </subcellularLocation>
</comment>
<feature type="transmembrane region" description="Helical" evidence="6">
    <location>
        <begin position="306"/>
        <end position="328"/>
    </location>
</feature>